<accession>A0ABR0DYL2</accession>
<protein>
    <submittedName>
        <fullName evidence="2">Uncharacterized protein</fullName>
    </submittedName>
</protein>
<dbReference type="Proteomes" id="UP001305779">
    <property type="component" value="Unassembled WGS sequence"/>
</dbReference>
<feature type="compositionally biased region" description="Basic and acidic residues" evidence="1">
    <location>
        <begin position="258"/>
        <end position="275"/>
    </location>
</feature>
<keyword evidence="3" id="KW-1185">Reference proteome</keyword>
<feature type="compositionally biased region" description="Basic and acidic residues" evidence="1">
    <location>
        <begin position="194"/>
        <end position="206"/>
    </location>
</feature>
<organism evidence="2 3">
    <name type="scientific">Zasmidium cellare</name>
    <name type="common">Wine cellar mold</name>
    <name type="synonym">Racodium cellare</name>
    <dbReference type="NCBI Taxonomy" id="395010"/>
    <lineage>
        <taxon>Eukaryota</taxon>
        <taxon>Fungi</taxon>
        <taxon>Dikarya</taxon>
        <taxon>Ascomycota</taxon>
        <taxon>Pezizomycotina</taxon>
        <taxon>Dothideomycetes</taxon>
        <taxon>Dothideomycetidae</taxon>
        <taxon>Mycosphaerellales</taxon>
        <taxon>Mycosphaerellaceae</taxon>
        <taxon>Zasmidium</taxon>
    </lineage>
</organism>
<evidence type="ECO:0000256" key="1">
    <source>
        <dbReference type="SAM" id="MobiDB-lite"/>
    </source>
</evidence>
<evidence type="ECO:0000313" key="3">
    <source>
        <dbReference type="Proteomes" id="UP001305779"/>
    </source>
</evidence>
<proteinExistence type="predicted"/>
<feature type="region of interest" description="Disordered" evidence="1">
    <location>
        <begin position="109"/>
        <end position="129"/>
    </location>
</feature>
<comment type="caution">
    <text evidence="2">The sequence shown here is derived from an EMBL/GenBank/DDBJ whole genome shotgun (WGS) entry which is preliminary data.</text>
</comment>
<gene>
    <name evidence="2" type="ORF">PRZ48_014560</name>
</gene>
<feature type="region of interest" description="Disordered" evidence="1">
    <location>
        <begin position="241"/>
        <end position="275"/>
    </location>
</feature>
<feature type="region of interest" description="Disordered" evidence="1">
    <location>
        <begin position="179"/>
        <end position="227"/>
    </location>
</feature>
<feature type="compositionally biased region" description="Basic and acidic residues" evidence="1">
    <location>
        <begin position="9"/>
        <end position="35"/>
    </location>
</feature>
<reference evidence="2 3" key="1">
    <citation type="journal article" date="2023" name="G3 (Bethesda)">
        <title>A chromosome-level genome assembly of Zasmidium syzygii isolated from banana leaves.</title>
        <authorList>
            <person name="van Westerhoven A.C."/>
            <person name="Mehrabi R."/>
            <person name="Talebi R."/>
            <person name="Steentjes M.B.F."/>
            <person name="Corcolon B."/>
            <person name="Chong P.A."/>
            <person name="Kema G.H.J."/>
            <person name="Seidl M.F."/>
        </authorList>
    </citation>
    <scope>NUCLEOTIDE SEQUENCE [LARGE SCALE GENOMIC DNA]</scope>
    <source>
        <strain evidence="2 3">P124</strain>
    </source>
</reference>
<name>A0ABR0DYL2_ZASCE</name>
<dbReference type="EMBL" id="JAXOVC010000014">
    <property type="protein sequence ID" value="KAK4494262.1"/>
    <property type="molecule type" value="Genomic_DNA"/>
</dbReference>
<sequence>MAKPPGHVTRLDDLMRKTEQRLRDEREHVEQDSKSLQRDLQVVGEYQDFIAKQEKILNQQKELLRQREEVLEMQEALLNNRKIHIWADEQVLEQAERKKGFVNREVQGSVLEQNESEAEDSAPAQHLSDEELDDIRYEFKKTVLETVAKIDPKVRELAAAALITASILAEVYTDPVTSALFEPQGTPPKRMGKKVPEQEAEADTRGRSAQKQFEFNPARNWSPKARDLPTSYWRRPLEFCGLPPKPMPEWLRKPRSGQTDKADKANVADKADKKE</sequence>
<feature type="region of interest" description="Disordered" evidence="1">
    <location>
        <begin position="1"/>
        <end position="35"/>
    </location>
</feature>
<evidence type="ECO:0000313" key="2">
    <source>
        <dbReference type="EMBL" id="KAK4494262.1"/>
    </source>
</evidence>